<reference evidence="1 2" key="1">
    <citation type="submission" date="2018-11" db="EMBL/GenBank/DDBJ databases">
        <title>Genome sequence and assembly of Colletotrichum sidae.</title>
        <authorList>
            <person name="Gan P."/>
            <person name="Shirasu K."/>
        </authorList>
    </citation>
    <scope>NUCLEOTIDE SEQUENCE [LARGE SCALE GENOMIC DNA]</scope>
    <source>
        <strain evidence="1 2">CBS 518.97</strain>
    </source>
</reference>
<protein>
    <submittedName>
        <fullName evidence="1">Uncharacterized protein</fullName>
    </submittedName>
</protein>
<dbReference type="AlphaFoldDB" id="A0A4R8T894"/>
<name>A0A4R8T894_9PEZI</name>
<keyword evidence="2" id="KW-1185">Reference proteome</keyword>
<organism evidence="1 2">
    <name type="scientific">Colletotrichum sidae</name>
    <dbReference type="NCBI Taxonomy" id="1347389"/>
    <lineage>
        <taxon>Eukaryota</taxon>
        <taxon>Fungi</taxon>
        <taxon>Dikarya</taxon>
        <taxon>Ascomycota</taxon>
        <taxon>Pezizomycotina</taxon>
        <taxon>Sordariomycetes</taxon>
        <taxon>Hypocreomycetidae</taxon>
        <taxon>Glomerellales</taxon>
        <taxon>Glomerellaceae</taxon>
        <taxon>Colletotrichum</taxon>
        <taxon>Colletotrichum orbiculare species complex</taxon>
    </lineage>
</organism>
<comment type="caution">
    <text evidence="1">The sequence shown here is derived from an EMBL/GenBank/DDBJ whole genome shotgun (WGS) entry which is preliminary data.</text>
</comment>
<gene>
    <name evidence="1" type="ORF">C8034_v004428</name>
</gene>
<evidence type="ECO:0000313" key="1">
    <source>
        <dbReference type="EMBL" id="TEA13615.1"/>
    </source>
</evidence>
<proteinExistence type="predicted"/>
<dbReference type="EMBL" id="QAPF01000194">
    <property type="protein sequence ID" value="TEA13615.1"/>
    <property type="molecule type" value="Genomic_DNA"/>
</dbReference>
<accession>A0A4R8T894</accession>
<dbReference type="Proteomes" id="UP000295604">
    <property type="component" value="Unassembled WGS sequence"/>
</dbReference>
<evidence type="ECO:0000313" key="2">
    <source>
        <dbReference type="Proteomes" id="UP000295604"/>
    </source>
</evidence>
<sequence>MATAIGVVGSVITIFSFLQDMFPEPDNPSAEFAFKIGLDGAGDPPLSNAGGNIPDVRCWNEQGGFLGIQLHWPEYAKDADTRDLDYYCNNDPVLRFTETPDPSDVVYWTRKRDLFSRQPSASSARSRERRAVDGQHARLARRFANDTRLVKSRRAEHTASGLCGAAGKSVGPSFVSLEERMFCYMPTKTVYPFCEDVEGGACWSADDEKVVAKGSVGRIAAVPEMKFDKVLHWGEQ</sequence>